<dbReference type="OrthoDB" id="9791837at2"/>
<dbReference type="CDD" id="cd02440">
    <property type="entry name" value="AdoMet_MTases"/>
    <property type="match status" value="1"/>
</dbReference>
<evidence type="ECO:0000313" key="3">
    <source>
        <dbReference type="Proteomes" id="UP000031532"/>
    </source>
</evidence>
<sequence length="258" mass="29308">MSIYNVIGKSYSQFRFPDRRIVDFILSVLQLPPGSTIADIGAGTGGYSRAIAERGFLVYAVEPSEVMRSQAIPHAQMKWVDGCAEAIPLPDNSVDAAICILSLHHFTDLEAALLEIHRVVRTGATAFFTYDSQARKDFWLDDYFPFLWEYDEDSFFPLEYIVSFIQTHLKKTVDIYRFPLPPDLTDLFLAAGWQQPKMYLNSEIRASMSAFALTDPQLVETGVKQLEADLASGEWQIKYGKYLEFTEFDVGYRIIVAK</sequence>
<keyword evidence="3" id="KW-1185">Reference proteome</keyword>
<dbReference type="RefSeq" id="WP_039716727.1">
    <property type="nucleotide sequence ID" value="NZ_JTJC03000002.1"/>
</dbReference>
<dbReference type="GO" id="GO:0032259">
    <property type="term" value="P:methylation"/>
    <property type="evidence" value="ECO:0007669"/>
    <property type="project" value="UniProtKB-KW"/>
</dbReference>
<evidence type="ECO:0000313" key="2">
    <source>
        <dbReference type="EMBL" id="NHC34741.1"/>
    </source>
</evidence>
<keyword evidence="2" id="KW-0489">Methyltransferase</keyword>
<keyword evidence="2" id="KW-0808">Transferase</keyword>
<feature type="domain" description="Methyltransferase type 11" evidence="1">
    <location>
        <begin position="39"/>
        <end position="127"/>
    </location>
</feature>
<dbReference type="GO" id="GO:0008757">
    <property type="term" value="F:S-adenosylmethionine-dependent methyltransferase activity"/>
    <property type="evidence" value="ECO:0007669"/>
    <property type="project" value="InterPro"/>
</dbReference>
<dbReference type="PANTHER" id="PTHR43591">
    <property type="entry name" value="METHYLTRANSFERASE"/>
    <property type="match status" value="1"/>
</dbReference>
<dbReference type="EMBL" id="JTJC03000002">
    <property type="protein sequence ID" value="NHC34741.1"/>
    <property type="molecule type" value="Genomic_DNA"/>
</dbReference>
<dbReference type="Pfam" id="PF08241">
    <property type="entry name" value="Methyltransf_11"/>
    <property type="match status" value="1"/>
</dbReference>
<evidence type="ECO:0000259" key="1">
    <source>
        <dbReference type="Pfam" id="PF08241"/>
    </source>
</evidence>
<protein>
    <submittedName>
        <fullName evidence="2">Class I SAM-dependent methyltransferase</fullName>
    </submittedName>
</protein>
<dbReference type="InterPro" id="IPR013216">
    <property type="entry name" value="Methyltransf_11"/>
</dbReference>
<reference evidence="2 3" key="1">
    <citation type="journal article" date="2015" name="Genome Announc.">
        <title>Draft Genome Sequence of the Terrestrial Cyanobacterium Scytonema millei VB511283, Isolated from Eastern India.</title>
        <authorList>
            <person name="Sen D."/>
            <person name="Chandrababunaidu M.M."/>
            <person name="Singh D."/>
            <person name="Sanghi N."/>
            <person name="Ghorai A."/>
            <person name="Mishra G.P."/>
            <person name="Madduluri M."/>
            <person name="Adhikary S.P."/>
            <person name="Tripathy S."/>
        </authorList>
    </citation>
    <scope>NUCLEOTIDE SEQUENCE [LARGE SCALE GENOMIC DNA]</scope>
    <source>
        <strain evidence="2 3">VB511283</strain>
    </source>
</reference>
<dbReference type="Proteomes" id="UP000031532">
    <property type="component" value="Unassembled WGS sequence"/>
</dbReference>
<accession>A0A9X5I4C2</accession>
<dbReference type="Gene3D" id="3.40.50.150">
    <property type="entry name" value="Vaccinia Virus protein VP39"/>
    <property type="match status" value="1"/>
</dbReference>
<comment type="caution">
    <text evidence="2">The sequence shown here is derived from an EMBL/GenBank/DDBJ whole genome shotgun (WGS) entry which is preliminary data.</text>
</comment>
<name>A0A9X5I4C2_9CYAN</name>
<organism evidence="2 3">
    <name type="scientific">Scytonema millei VB511283</name>
    <dbReference type="NCBI Taxonomy" id="1245923"/>
    <lineage>
        <taxon>Bacteria</taxon>
        <taxon>Bacillati</taxon>
        <taxon>Cyanobacteriota</taxon>
        <taxon>Cyanophyceae</taxon>
        <taxon>Nostocales</taxon>
        <taxon>Scytonemataceae</taxon>
        <taxon>Scytonema</taxon>
    </lineage>
</organism>
<dbReference type="AlphaFoldDB" id="A0A9X5I4C2"/>
<dbReference type="InterPro" id="IPR029063">
    <property type="entry name" value="SAM-dependent_MTases_sf"/>
</dbReference>
<dbReference type="PANTHER" id="PTHR43591:SF24">
    <property type="entry name" value="2-METHOXY-6-POLYPRENYL-1,4-BENZOQUINOL METHYLASE, MITOCHONDRIAL"/>
    <property type="match status" value="1"/>
</dbReference>
<dbReference type="SUPFAM" id="SSF53335">
    <property type="entry name" value="S-adenosyl-L-methionine-dependent methyltransferases"/>
    <property type="match status" value="1"/>
</dbReference>
<proteinExistence type="predicted"/>
<gene>
    <name evidence="2" type="ORF">QH73_0008725</name>
</gene>